<dbReference type="AlphaFoldDB" id="A0A1G2M6G9"/>
<dbReference type="SUPFAM" id="SSF53271">
    <property type="entry name" value="PRTase-like"/>
    <property type="match status" value="1"/>
</dbReference>
<dbReference type="Proteomes" id="UP000178873">
    <property type="component" value="Unassembled WGS sequence"/>
</dbReference>
<sequence length="256" mass="27474">MILSPDRVREILASTGAVIEGHFVGTSGKHLSLYVAKDRATRLTSVSFELCLEIARRFAQEDVDVVVAPAVGAIALSQWTAYHLSQLRPDRPEVLALYSEHLETIEAQCEPGSKPVVIKLPWHKHDDATDVLRLFPGEKLVVVKTSFVLKRGFAADVKGKRVLAVEDTLTTGLSARGTADAIKAAGGILVGVGALVEGGGVTADDLGVFRLESLLRVKRQIFTREECADHGLCRAGVPINTQFGHGAAFLAEQGKS</sequence>
<proteinExistence type="predicted"/>
<dbReference type="EMBL" id="MHRF01000003">
    <property type="protein sequence ID" value="OHA18652.1"/>
    <property type="molecule type" value="Genomic_DNA"/>
</dbReference>
<organism evidence="1 2">
    <name type="scientific">Candidatus Taylorbacteria bacterium RIFCSPHIGHO2_01_FULL_46_22b</name>
    <dbReference type="NCBI Taxonomy" id="1802301"/>
    <lineage>
        <taxon>Bacteria</taxon>
        <taxon>Candidatus Tayloriibacteriota</taxon>
    </lineage>
</organism>
<dbReference type="InterPro" id="IPR029057">
    <property type="entry name" value="PRTase-like"/>
</dbReference>
<accession>A0A1G2M6G9</accession>
<dbReference type="InterPro" id="IPR000836">
    <property type="entry name" value="PRTase_dom"/>
</dbReference>
<gene>
    <name evidence="1" type="ORF">A2664_00285</name>
</gene>
<comment type="caution">
    <text evidence="1">The sequence shown here is derived from an EMBL/GenBank/DDBJ whole genome shotgun (WGS) entry which is preliminary data.</text>
</comment>
<dbReference type="Gene3D" id="3.40.50.2020">
    <property type="match status" value="1"/>
</dbReference>
<protein>
    <submittedName>
        <fullName evidence="1">Uncharacterized protein</fullName>
    </submittedName>
</protein>
<reference evidence="1 2" key="1">
    <citation type="journal article" date="2016" name="Nat. Commun.">
        <title>Thousands of microbial genomes shed light on interconnected biogeochemical processes in an aquifer system.</title>
        <authorList>
            <person name="Anantharaman K."/>
            <person name="Brown C.T."/>
            <person name="Hug L.A."/>
            <person name="Sharon I."/>
            <person name="Castelle C.J."/>
            <person name="Probst A.J."/>
            <person name="Thomas B.C."/>
            <person name="Singh A."/>
            <person name="Wilkins M.J."/>
            <person name="Karaoz U."/>
            <person name="Brodie E.L."/>
            <person name="Williams K.H."/>
            <person name="Hubbard S.S."/>
            <person name="Banfield J.F."/>
        </authorList>
    </citation>
    <scope>NUCLEOTIDE SEQUENCE [LARGE SCALE GENOMIC DNA]</scope>
</reference>
<dbReference type="STRING" id="1802301.A2664_00285"/>
<evidence type="ECO:0000313" key="2">
    <source>
        <dbReference type="Proteomes" id="UP000178873"/>
    </source>
</evidence>
<evidence type="ECO:0000313" key="1">
    <source>
        <dbReference type="EMBL" id="OHA18652.1"/>
    </source>
</evidence>
<name>A0A1G2M6G9_9BACT</name>
<dbReference type="CDD" id="cd06223">
    <property type="entry name" value="PRTases_typeI"/>
    <property type="match status" value="1"/>
</dbReference>